<evidence type="ECO:0000313" key="1">
    <source>
        <dbReference type="EMBL" id="OGH69376.1"/>
    </source>
</evidence>
<comment type="caution">
    <text evidence="1">The sequence shown here is derived from an EMBL/GenBank/DDBJ whole genome shotgun (WGS) entry which is preliminary data.</text>
</comment>
<reference evidence="1 2" key="1">
    <citation type="journal article" date="2016" name="Nat. Commun.">
        <title>Thousands of microbial genomes shed light on interconnected biogeochemical processes in an aquifer system.</title>
        <authorList>
            <person name="Anantharaman K."/>
            <person name="Brown C.T."/>
            <person name="Hug L.A."/>
            <person name="Sharon I."/>
            <person name="Castelle C.J."/>
            <person name="Probst A.J."/>
            <person name="Thomas B.C."/>
            <person name="Singh A."/>
            <person name="Wilkins M.J."/>
            <person name="Karaoz U."/>
            <person name="Brodie E.L."/>
            <person name="Williams K.H."/>
            <person name="Hubbard S.S."/>
            <person name="Banfield J.F."/>
        </authorList>
    </citation>
    <scope>NUCLEOTIDE SEQUENCE [LARGE SCALE GENOMIC DNA]</scope>
</reference>
<organism evidence="1 2">
    <name type="scientific">Candidatus Magasanikbacteria bacterium RIFCSPHIGHO2_01_FULL_47_8</name>
    <dbReference type="NCBI Taxonomy" id="1798673"/>
    <lineage>
        <taxon>Bacteria</taxon>
        <taxon>Candidatus Magasanikiibacteriota</taxon>
    </lineage>
</organism>
<dbReference type="AlphaFoldDB" id="A0A1F6MCM0"/>
<protein>
    <recommendedName>
        <fullName evidence="3">STAS domain-containing protein</fullName>
    </recommendedName>
</protein>
<dbReference type="Proteomes" id="UP000177953">
    <property type="component" value="Unassembled WGS sequence"/>
</dbReference>
<evidence type="ECO:0000313" key="2">
    <source>
        <dbReference type="Proteomes" id="UP000177953"/>
    </source>
</evidence>
<dbReference type="EMBL" id="MFPU01000049">
    <property type="protein sequence ID" value="OGH69376.1"/>
    <property type="molecule type" value="Genomic_DNA"/>
</dbReference>
<name>A0A1F6MCM0_9BACT</name>
<sequence>MREIIPFQIQVIAQCVIITGDLYDTPDIVQQIQNTLQGMKRGLWIIDADDARVFPGGDGVWIEAVNQYLMDSHLVYGPSEYGPSELALKMFYDDRYTHQYSTFLPDENF</sequence>
<gene>
    <name evidence="1" type="ORF">A2754_01220</name>
</gene>
<accession>A0A1F6MCM0</accession>
<evidence type="ECO:0008006" key="3">
    <source>
        <dbReference type="Google" id="ProtNLM"/>
    </source>
</evidence>
<proteinExistence type="predicted"/>